<keyword evidence="2" id="KW-1185">Reference proteome</keyword>
<comment type="caution">
    <text evidence="1">The sequence shown here is derived from an EMBL/GenBank/DDBJ whole genome shotgun (WGS) entry which is preliminary data.</text>
</comment>
<protein>
    <submittedName>
        <fullName evidence="1">(African queen) hypothetical protein</fullName>
    </submittedName>
</protein>
<dbReference type="AlphaFoldDB" id="A0A8J2VPN4"/>
<evidence type="ECO:0000313" key="1">
    <source>
        <dbReference type="EMBL" id="CAG9559754.1"/>
    </source>
</evidence>
<gene>
    <name evidence="1" type="ORF">DCHRY22_LOCUS1553</name>
</gene>
<evidence type="ECO:0000313" key="2">
    <source>
        <dbReference type="Proteomes" id="UP000789524"/>
    </source>
</evidence>
<sequence>MPNLEELLIRYWRREGSRRSQGPSAVKYRLMTCNERGLRIIVAYMKNETHTDFIKRTNVYDSEKLESDRCVLHMAVSVNRA</sequence>
<accession>A0A8J2VPN4</accession>
<organism evidence="1 2">
    <name type="scientific">Danaus chrysippus</name>
    <name type="common">African queen</name>
    <dbReference type="NCBI Taxonomy" id="151541"/>
    <lineage>
        <taxon>Eukaryota</taxon>
        <taxon>Metazoa</taxon>
        <taxon>Ecdysozoa</taxon>
        <taxon>Arthropoda</taxon>
        <taxon>Hexapoda</taxon>
        <taxon>Insecta</taxon>
        <taxon>Pterygota</taxon>
        <taxon>Neoptera</taxon>
        <taxon>Endopterygota</taxon>
        <taxon>Lepidoptera</taxon>
        <taxon>Glossata</taxon>
        <taxon>Ditrysia</taxon>
        <taxon>Papilionoidea</taxon>
        <taxon>Nymphalidae</taxon>
        <taxon>Danainae</taxon>
        <taxon>Danaini</taxon>
        <taxon>Danaina</taxon>
        <taxon>Danaus</taxon>
        <taxon>Anosia</taxon>
    </lineage>
</organism>
<proteinExistence type="predicted"/>
<name>A0A8J2VPN4_9NEOP</name>
<dbReference type="EMBL" id="CAKASE010000044">
    <property type="protein sequence ID" value="CAG9559754.1"/>
    <property type="molecule type" value="Genomic_DNA"/>
</dbReference>
<dbReference type="Proteomes" id="UP000789524">
    <property type="component" value="Unassembled WGS sequence"/>
</dbReference>
<reference evidence="1" key="1">
    <citation type="submission" date="2021-09" db="EMBL/GenBank/DDBJ databases">
        <authorList>
            <person name="Martin H S."/>
        </authorList>
    </citation>
    <scope>NUCLEOTIDE SEQUENCE</scope>
</reference>